<evidence type="ECO:0000256" key="8">
    <source>
        <dbReference type="ARBA" id="ARBA00043224"/>
    </source>
</evidence>
<dbReference type="EC" id="3.5.1.19" evidence="7"/>
<keyword evidence="3" id="KW-0479">Metal-binding</keyword>
<dbReference type="EMBL" id="BMAW01027093">
    <property type="protein sequence ID" value="GFU00429.1"/>
    <property type="molecule type" value="Genomic_DNA"/>
</dbReference>
<feature type="domain" description="EF-hand" evidence="9">
    <location>
        <begin position="35"/>
        <end position="70"/>
    </location>
</feature>
<evidence type="ECO:0000256" key="6">
    <source>
        <dbReference type="ARBA" id="ARBA00037900"/>
    </source>
</evidence>
<evidence type="ECO:0000259" key="9">
    <source>
        <dbReference type="PROSITE" id="PS50222"/>
    </source>
</evidence>
<reference evidence="10" key="1">
    <citation type="submission" date="2020-08" db="EMBL/GenBank/DDBJ databases">
        <title>Multicomponent nature underlies the extraordinary mechanical properties of spider dragline silk.</title>
        <authorList>
            <person name="Kono N."/>
            <person name="Nakamura H."/>
            <person name="Mori M."/>
            <person name="Yoshida Y."/>
            <person name="Ohtoshi R."/>
            <person name="Malay A.D."/>
            <person name="Moran D.A.P."/>
            <person name="Tomita M."/>
            <person name="Numata K."/>
            <person name="Arakawa K."/>
        </authorList>
    </citation>
    <scope>NUCLEOTIDE SEQUENCE</scope>
</reference>
<dbReference type="InterPro" id="IPR036380">
    <property type="entry name" value="Isochorismatase-like_sf"/>
</dbReference>
<dbReference type="CDD" id="cd01011">
    <property type="entry name" value="nicotinamidase"/>
    <property type="match status" value="1"/>
</dbReference>
<dbReference type="Pfam" id="PF13499">
    <property type="entry name" value="EF-hand_7"/>
    <property type="match status" value="1"/>
</dbReference>
<dbReference type="InterPro" id="IPR011992">
    <property type="entry name" value="EF-hand-dom_pair"/>
</dbReference>
<dbReference type="GO" id="GO:0019363">
    <property type="term" value="P:pyridine nucleotide biosynthetic process"/>
    <property type="evidence" value="ECO:0007669"/>
    <property type="project" value="UniProtKB-KW"/>
</dbReference>
<evidence type="ECO:0000313" key="11">
    <source>
        <dbReference type="Proteomes" id="UP000887013"/>
    </source>
</evidence>
<evidence type="ECO:0000256" key="4">
    <source>
        <dbReference type="ARBA" id="ARBA00022801"/>
    </source>
</evidence>
<evidence type="ECO:0000256" key="7">
    <source>
        <dbReference type="ARBA" id="ARBA00039017"/>
    </source>
</evidence>
<dbReference type="PROSITE" id="PS00018">
    <property type="entry name" value="EF_HAND_1"/>
    <property type="match status" value="1"/>
</dbReference>
<dbReference type="AlphaFoldDB" id="A0A8X6Q5L5"/>
<dbReference type="SUPFAM" id="SSF47473">
    <property type="entry name" value="EF-hand"/>
    <property type="match status" value="1"/>
</dbReference>
<keyword evidence="5" id="KW-0106">Calcium</keyword>
<dbReference type="PANTHER" id="PTHR11080:SF2">
    <property type="entry name" value="LD05707P"/>
    <property type="match status" value="1"/>
</dbReference>
<comment type="pathway">
    <text evidence="6">Cofactor biosynthesis; nicotinate biosynthesis; nicotinate from nicotinamide: step 1/1.</text>
</comment>
<dbReference type="CDD" id="cd00051">
    <property type="entry name" value="EFh"/>
    <property type="match status" value="1"/>
</dbReference>
<keyword evidence="4" id="KW-0378">Hydrolase</keyword>
<dbReference type="InterPro" id="IPR002048">
    <property type="entry name" value="EF_hand_dom"/>
</dbReference>
<dbReference type="PROSITE" id="PS50222">
    <property type="entry name" value="EF_HAND_2"/>
    <property type="match status" value="2"/>
</dbReference>
<evidence type="ECO:0000313" key="10">
    <source>
        <dbReference type="EMBL" id="GFU00429.1"/>
    </source>
</evidence>
<evidence type="ECO:0000256" key="2">
    <source>
        <dbReference type="ARBA" id="ARBA00022642"/>
    </source>
</evidence>
<dbReference type="GO" id="GO:0008936">
    <property type="term" value="F:nicotinamidase activity"/>
    <property type="evidence" value="ECO:0007669"/>
    <property type="project" value="UniProtKB-EC"/>
</dbReference>
<dbReference type="Gene3D" id="1.10.238.10">
    <property type="entry name" value="EF-hand"/>
    <property type="match status" value="1"/>
</dbReference>
<dbReference type="InterPro" id="IPR018247">
    <property type="entry name" value="EF_Hand_1_Ca_BS"/>
</dbReference>
<dbReference type="InterPro" id="IPR000868">
    <property type="entry name" value="Isochorismatase-like_dom"/>
</dbReference>
<organism evidence="10 11">
    <name type="scientific">Nephila pilipes</name>
    <name type="common">Giant wood spider</name>
    <name type="synonym">Nephila maculata</name>
    <dbReference type="NCBI Taxonomy" id="299642"/>
    <lineage>
        <taxon>Eukaryota</taxon>
        <taxon>Metazoa</taxon>
        <taxon>Ecdysozoa</taxon>
        <taxon>Arthropoda</taxon>
        <taxon>Chelicerata</taxon>
        <taxon>Arachnida</taxon>
        <taxon>Araneae</taxon>
        <taxon>Araneomorphae</taxon>
        <taxon>Entelegynae</taxon>
        <taxon>Araneoidea</taxon>
        <taxon>Nephilidae</taxon>
        <taxon>Nephila</taxon>
    </lineage>
</organism>
<keyword evidence="2" id="KW-0662">Pyridine nucleotide biosynthesis</keyword>
<protein>
    <recommendedName>
        <fullName evidence="7">nicotinamidase</fullName>
        <ecNumber evidence="7">3.5.1.19</ecNumber>
    </recommendedName>
    <alternativeName>
        <fullName evidence="8">Nicotinamide deamidase</fullName>
    </alternativeName>
</protein>
<keyword evidence="11" id="KW-1185">Reference proteome</keyword>
<feature type="domain" description="EF-hand" evidence="9">
    <location>
        <begin position="75"/>
        <end position="110"/>
    </location>
</feature>
<evidence type="ECO:0000256" key="1">
    <source>
        <dbReference type="ARBA" id="ARBA00006336"/>
    </source>
</evidence>
<proteinExistence type="inferred from homology"/>
<dbReference type="SUPFAM" id="SSF52499">
    <property type="entry name" value="Isochorismatase-like hydrolases"/>
    <property type="match status" value="1"/>
</dbReference>
<evidence type="ECO:0000256" key="5">
    <source>
        <dbReference type="ARBA" id="ARBA00022837"/>
    </source>
</evidence>
<comment type="caution">
    <text evidence="10">The sequence shown here is derived from an EMBL/GenBank/DDBJ whole genome shotgun (WGS) entry which is preliminary data.</text>
</comment>
<dbReference type="Proteomes" id="UP000887013">
    <property type="component" value="Unassembled WGS sequence"/>
</dbReference>
<comment type="similarity">
    <text evidence="1">Belongs to the isochorismatase family.</text>
</comment>
<sequence length="358" mass="41120">MLHRLHHPVPTRVLLFLPYPLPANMAVFDRSLDFDDESVILECFRFFDENNKQYLDEEDLNRMISSLLNQHCGDSSRALIQDLFAKFDRNADDKIDVHEFKNLWNNWIKPLTKPTTALLIIDVQNDFINGSLALKHCPAKQDGKEVVQVINELIDQTKFDAVVYSLDCHPEDHISFFENVKHYKLSEGNEKNIENLKVFDTVSFIGPPKMEQKLWPRHCVSKTWGAQLHSDLKVLEDAVLVYKGTNPKVDSYSAFYDNKKLSQTKLHEELKLKKVTHVFVCGLAYDYCVSYTALDALDLGYATVIVEDATRGTDENMIEDMKRKLKSKLCVMASSSQLENLIKAKDIKIEFAEVLAKS</sequence>
<dbReference type="GO" id="GO:0005509">
    <property type="term" value="F:calcium ion binding"/>
    <property type="evidence" value="ECO:0007669"/>
    <property type="project" value="InterPro"/>
</dbReference>
<evidence type="ECO:0000256" key="3">
    <source>
        <dbReference type="ARBA" id="ARBA00022723"/>
    </source>
</evidence>
<dbReference type="PANTHER" id="PTHR11080">
    <property type="entry name" value="PYRAZINAMIDASE/NICOTINAMIDASE"/>
    <property type="match status" value="1"/>
</dbReference>
<dbReference type="InterPro" id="IPR052347">
    <property type="entry name" value="Isochorismatase_Nicotinamidase"/>
</dbReference>
<dbReference type="SMART" id="SM00054">
    <property type="entry name" value="EFh"/>
    <property type="match status" value="2"/>
</dbReference>
<dbReference type="Gene3D" id="3.40.50.850">
    <property type="entry name" value="Isochorismatase-like"/>
    <property type="match status" value="1"/>
</dbReference>
<dbReference type="Pfam" id="PF00857">
    <property type="entry name" value="Isochorismatase"/>
    <property type="match status" value="1"/>
</dbReference>
<gene>
    <name evidence="10" type="primary">pncA</name>
    <name evidence="10" type="ORF">NPIL_266871</name>
</gene>
<accession>A0A8X6Q5L5</accession>
<name>A0A8X6Q5L5_NEPPI</name>
<dbReference type="OrthoDB" id="167809at2759"/>